<gene>
    <name evidence="9" type="ORF">PCOR1329_LOCUS64004</name>
</gene>
<evidence type="ECO:0000313" key="10">
    <source>
        <dbReference type="Proteomes" id="UP001189429"/>
    </source>
</evidence>
<dbReference type="SUPFAM" id="SSF47473">
    <property type="entry name" value="EF-hand"/>
    <property type="match status" value="1"/>
</dbReference>
<evidence type="ECO:0000256" key="4">
    <source>
        <dbReference type="ARBA" id="ARBA00022989"/>
    </source>
</evidence>
<feature type="non-terminal residue" evidence="9">
    <location>
        <position position="1"/>
    </location>
</feature>
<sequence>AESTTAQPVEADVSTAKRSTVNFRLPQPSAGPGLGRSSLISGVSDATDAGDRAAQQLAAPRAVSAATDSGGEYDERDTQISSETNEGRTAHLTRGFSSVNERSRFDAKVRNTIGVMSPVAVKSPAQEGHFVRFVKSRSFTVVFAVLIVLSTLLIGIETQVLSSLSVQGPGSKEVLSTLSTMNYAITFLFTMEIVAKLYVFRTDFFIEDRAWNCIDLIILLLALTEVALEVALEFTRSEPNMFENGGTAKMLRLFRLSRLLRLLRTFRQLKPLRMLVQSILFAGRSVFWALMLLIMIVYAFGVILTQAVTEHTKGGTQIEDDDLILRGGGFRRLVSVDAEPLDGRLWRYQLDLPHRLTAQDWEFYVDRLISGVHYFRVLLHSRRVFCQNAFEGAQRDLDLSIEAQLREKQTYVDRLELLFREMREDSSDGASNELTAAELHFQLAKPKVQSWFRIDIDVKQTWKLFKILDINNSGRVSLDDFVEGCLTLRGQATRVDVESLKWEIRGATIHAEEATERLAKLTRHIQDSKASSTRGERQHSVM</sequence>
<dbReference type="InterPro" id="IPR011992">
    <property type="entry name" value="EF-hand-dom_pair"/>
</dbReference>
<comment type="caution">
    <text evidence="9">The sequence shown here is derived from an EMBL/GenBank/DDBJ whole genome shotgun (WGS) entry which is preliminary data.</text>
</comment>
<dbReference type="InterPro" id="IPR043203">
    <property type="entry name" value="VGCC_Ca_Na"/>
</dbReference>
<dbReference type="InterPro" id="IPR005821">
    <property type="entry name" value="Ion_trans_dom"/>
</dbReference>
<dbReference type="SUPFAM" id="SSF81324">
    <property type="entry name" value="Voltage-gated potassium channels"/>
    <property type="match status" value="1"/>
</dbReference>
<evidence type="ECO:0000256" key="1">
    <source>
        <dbReference type="ARBA" id="ARBA00004141"/>
    </source>
</evidence>
<feature type="transmembrane region" description="Helical" evidence="7">
    <location>
        <begin position="139"/>
        <end position="161"/>
    </location>
</feature>
<dbReference type="PROSITE" id="PS00018">
    <property type="entry name" value="EF_HAND_1"/>
    <property type="match status" value="1"/>
</dbReference>
<reference evidence="9" key="1">
    <citation type="submission" date="2023-10" db="EMBL/GenBank/DDBJ databases">
        <authorList>
            <person name="Chen Y."/>
            <person name="Shah S."/>
            <person name="Dougan E. K."/>
            <person name="Thang M."/>
            <person name="Chan C."/>
        </authorList>
    </citation>
    <scope>NUCLEOTIDE SEQUENCE [LARGE SCALE GENOMIC DNA]</scope>
</reference>
<feature type="domain" description="EF-hand" evidence="8">
    <location>
        <begin position="456"/>
        <end position="491"/>
    </location>
</feature>
<feature type="transmembrane region" description="Helical" evidence="7">
    <location>
        <begin position="181"/>
        <end position="199"/>
    </location>
</feature>
<accession>A0ABN9W623</accession>
<keyword evidence="10" id="KW-1185">Reference proteome</keyword>
<dbReference type="Gene3D" id="1.20.120.350">
    <property type="entry name" value="Voltage-gated potassium channels. Chain C"/>
    <property type="match status" value="1"/>
</dbReference>
<comment type="subcellular location">
    <subcellularLocation>
        <location evidence="1">Membrane</location>
        <topology evidence="1">Multi-pass membrane protein</topology>
    </subcellularLocation>
</comment>
<evidence type="ECO:0000256" key="2">
    <source>
        <dbReference type="ARBA" id="ARBA00022692"/>
    </source>
</evidence>
<dbReference type="Gene3D" id="1.10.238.10">
    <property type="entry name" value="EF-hand"/>
    <property type="match status" value="1"/>
</dbReference>
<evidence type="ECO:0000259" key="8">
    <source>
        <dbReference type="PROSITE" id="PS50222"/>
    </source>
</evidence>
<feature type="transmembrane region" description="Helical" evidence="7">
    <location>
        <begin position="279"/>
        <end position="304"/>
    </location>
</feature>
<keyword evidence="4 7" id="KW-1133">Transmembrane helix</keyword>
<dbReference type="PANTHER" id="PTHR10037:SF62">
    <property type="entry name" value="SODIUM CHANNEL PROTEIN 60E"/>
    <property type="match status" value="1"/>
</dbReference>
<keyword evidence="3" id="KW-0106">Calcium</keyword>
<evidence type="ECO:0000256" key="7">
    <source>
        <dbReference type="SAM" id="Phobius"/>
    </source>
</evidence>
<evidence type="ECO:0000256" key="6">
    <source>
        <dbReference type="SAM" id="MobiDB-lite"/>
    </source>
</evidence>
<dbReference type="InterPro" id="IPR027359">
    <property type="entry name" value="Volt_channel_dom_sf"/>
</dbReference>
<name>A0ABN9W623_9DINO</name>
<dbReference type="EMBL" id="CAUYUJ010018146">
    <property type="protein sequence ID" value="CAK0881050.1"/>
    <property type="molecule type" value="Genomic_DNA"/>
</dbReference>
<protein>
    <recommendedName>
        <fullName evidence="8">EF-hand domain-containing protein</fullName>
    </recommendedName>
</protein>
<keyword evidence="5 7" id="KW-0472">Membrane</keyword>
<dbReference type="PROSITE" id="PS50222">
    <property type="entry name" value="EF_HAND_2"/>
    <property type="match status" value="1"/>
</dbReference>
<evidence type="ECO:0000313" key="9">
    <source>
        <dbReference type="EMBL" id="CAK0881050.1"/>
    </source>
</evidence>
<dbReference type="InterPro" id="IPR018247">
    <property type="entry name" value="EF_Hand_1_Ca_BS"/>
</dbReference>
<dbReference type="Pfam" id="PF00520">
    <property type="entry name" value="Ion_trans"/>
    <property type="match status" value="1"/>
</dbReference>
<organism evidence="9 10">
    <name type="scientific">Prorocentrum cordatum</name>
    <dbReference type="NCBI Taxonomy" id="2364126"/>
    <lineage>
        <taxon>Eukaryota</taxon>
        <taxon>Sar</taxon>
        <taxon>Alveolata</taxon>
        <taxon>Dinophyceae</taxon>
        <taxon>Prorocentrales</taxon>
        <taxon>Prorocentraceae</taxon>
        <taxon>Prorocentrum</taxon>
    </lineage>
</organism>
<proteinExistence type="predicted"/>
<dbReference type="PANTHER" id="PTHR10037">
    <property type="entry name" value="VOLTAGE-GATED CATION CHANNEL CALCIUM AND SODIUM"/>
    <property type="match status" value="1"/>
</dbReference>
<evidence type="ECO:0000256" key="5">
    <source>
        <dbReference type="ARBA" id="ARBA00023136"/>
    </source>
</evidence>
<dbReference type="InterPro" id="IPR002048">
    <property type="entry name" value="EF_hand_dom"/>
</dbReference>
<keyword evidence="2 7" id="KW-0812">Transmembrane</keyword>
<dbReference type="Proteomes" id="UP001189429">
    <property type="component" value="Unassembled WGS sequence"/>
</dbReference>
<evidence type="ECO:0000256" key="3">
    <source>
        <dbReference type="ARBA" id="ARBA00022837"/>
    </source>
</evidence>
<feature type="region of interest" description="Disordered" evidence="6">
    <location>
        <begin position="1"/>
        <end position="88"/>
    </location>
</feature>